<dbReference type="GO" id="GO:0005737">
    <property type="term" value="C:cytoplasm"/>
    <property type="evidence" value="ECO:0007669"/>
    <property type="project" value="TreeGrafter"/>
</dbReference>
<name>A0A1U7NM74_9FIRM</name>
<accession>A0A1U7NM74</accession>
<comment type="similarity">
    <text evidence="1 8">Belongs to the thioredoxin family.</text>
</comment>
<dbReference type="PRINTS" id="PR00421">
    <property type="entry name" value="THIOREDOXIN"/>
</dbReference>
<dbReference type="RefSeq" id="WP_076341566.1">
    <property type="nucleotide sequence ID" value="NZ_CAJTMI010000008.1"/>
</dbReference>
<comment type="caution">
    <text evidence="12">The sequence shown here is derived from an EMBL/GenBank/DDBJ whole genome shotgun (WGS) entry which is preliminary data.</text>
</comment>
<feature type="active site" description="Nucleophile" evidence="9">
    <location>
        <position position="29"/>
    </location>
</feature>
<feature type="site" description="Deprotonates C-terminal active site Cys" evidence="9">
    <location>
        <position position="23"/>
    </location>
</feature>
<dbReference type="EMBL" id="MPKA01000067">
    <property type="protein sequence ID" value="OLU46229.1"/>
    <property type="molecule type" value="Genomic_DNA"/>
</dbReference>
<feature type="domain" description="Thioredoxin" evidence="11">
    <location>
        <begin position="1"/>
        <end position="105"/>
    </location>
</feature>
<dbReference type="AlphaFoldDB" id="A0A1U7NM74"/>
<dbReference type="NCBIfam" id="TIGR01068">
    <property type="entry name" value="thioredoxin"/>
    <property type="match status" value="1"/>
</dbReference>
<evidence type="ECO:0000256" key="3">
    <source>
        <dbReference type="ARBA" id="ARBA00022448"/>
    </source>
</evidence>
<dbReference type="CDD" id="cd02947">
    <property type="entry name" value="TRX_family"/>
    <property type="match status" value="1"/>
</dbReference>
<dbReference type="STRING" id="1862672.BO225_07045"/>
<sequence length="108" mass="12047">MVKYVESIDQFKEYVGKGNVLVDFFAEWCGPCKMLTPVLESVSKKVEGKVEIVKCDIDKFPDIASAFKVMSVPTLIYFKDGKGVTAMSGYLPEPQLMAWLDEAEKKAA</sequence>
<evidence type="ECO:0000256" key="4">
    <source>
        <dbReference type="ARBA" id="ARBA00022982"/>
    </source>
</evidence>
<organism evidence="12 13">
    <name type="scientific">Dubosiella newyorkensis</name>
    <dbReference type="NCBI Taxonomy" id="1862672"/>
    <lineage>
        <taxon>Bacteria</taxon>
        <taxon>Bacillati</taxon>
        <taxon>Bacillota</taxon>
        <taxon>Erysipelotrichia</taxon>
        <taxon>Erysipelotrichales</taxon>
        <taxon>Erysipelotrichaceae</taxon>
        <taxon>Dubosiella</taxon>
    </lineage>
</organism>
<evidence type="ECO:0000256" key="2">
    <source>
        <dbReference type="ARBA" id="ARBA00020570"/>
    </source>
</evidence>
<dbReference type="InterPro" id="IPR017937">
    <property type="entry name" value="Thioredoxin_CS"/>
</dbReference>
<dbReference type="PIRSF" id="PIRSF000077">
    <property type="entry name" value="Thioredoxin"/>
    <property type="match status" value="1"/>
</dbReference>
<dbReference type="PROSITE" id="PS51352">
    <property type="entry name" value="THIOREDOXIN_2"/>
    <property type="match status" value="1"/>
</dbReference>
<feature type="active site" description="Nucleophile" evidence="9">
    <location>
        <position position="32"/>
    </location>
</feature>
<dbReference type="Pfam" id="PF00085">
    <property type="entry name" value="Thioredoxin"/>
    <property type="match status" value="1"/>
</dbReference>
<keyword evidence="3" id="KW-0813">Transport</keyword>
<dbReference type="InterPro" id="IPR036249">
    <property type="entry name" value="Thioredoxin-like_sf"/>
</dbReference>
<proteinExistence type="inferred from homology"/>
<evidence type="ECO:0000256" key="1">
    <source>
        <dbReference type="ARBA" id="ARBA00008987"/>
    </source>
</evidence>
<dbReference type="SUPFAM" id="SSF52833">
    <property type="entry name" value="Thioredoxin-like"/>
    <property type="match status" value="1"/>
</dbReference>
<keyword evidence="13" id="KW-1185">Reference proteome</keyword>
<feature type="site" description="Contributes to redox potential value" evidence="9">
    <location>
        <position position="31"/>
    </location>
</feature>
<evidence type="ECO:0000256" key="5">
    <source>
        <dbReference type="ARBA" id="ARBA00023157"/>
    </source>
</evidence>
<evidence type="ECO:0000256" key="6">
    <source>
        <dbReference type="ARBA" id="ARBA00023284"/>
    </source>
</evidence>
<dbReference type="PROSITE" id="PS00194">
    <property type="entry name" value="THIOREDOXIN_1"/>
    <property type="match status" value="1"/>
</dbReference>
<dbReference type="PANTHER" id="PTHR45663">
    <property type="entry name" value="GEO12009P1"/>
    <property type="match status" value="1"/>
</dbReference>
<dbReference type="OrthoDB" id="9790390at2"/>
<evidence type="ECO:0000256" key="9">
    <source>
        <dbReference type="PIRSR" id="PIRSR000077-1"/>
    </source>
</evidence>
<evidence type="ECO:0000256" key="10">
    <source>
        <dbReference type="PIRSR" id="PIRSR000077-4"/>
    </source>
</evidence>
<protein>
    <recommendedName>
        <fullName evidence="2 7">Thioredoxin</fullName>
    </recommendedName>
</protein>
<dbReference type="InterPro" id="IPR005746">
    <property type="entry name" value="Thioredoxin"/>
</dbReference>
<dbReference type="GeneID" id="78275697"/>
<dbReference type="GO" id="GO:0015035">
    <property type="term" value="F:protein-disulfide reductase activity"/>
    <property type="evidence" value="ECO:0007669"/>
    <property type="project" value="UniProtKB-UniRule"/>
</dbReference>
<evidence type="ECO:0000259" key="11">
    <source>
        <dbReference type="PROSITE" id="PS51352"/>
    </source>
</evidence>
<feature type="disulfide bond" description="Redox-active" evidence="10">
    <location>
        <begin position="29"/>
        <end position="32"/>
    </location>
</feature>
<dbReference type="Proteomes" id="UP000186705">
    <property type="component" value="Unassembled WGS sequence"/>
</dbReference>
<evidence type="ECO:0000313" key="13">
    <source>
        <dbReference type="Proteomes" id="UP000186705"/>
    </source>
</evidence>
<feature type="site" description="Contributes to redox potential value" evidence="9">
    <location>
        <position position="30"/>
    </location>
</feature>
<evidence type="ECO:0000256" key="7">
    <source>
        <dbReference type="NCBIfam" id="TIGR01068"/>
    </source>
</evidence>
<keyword evidence="6 10" id="KW-0676">Redox-active center</keyword>
<dbReference type="FunFam" id="3.40.30.10:FF:000001">
    <property type="entry name" value="Thioredoxin"/>
    <property type="match status" value="1"/>
</dbReference>
<evidence type="ECO:0000313" key="12">
    <source>
        <dbReference type="EMBL" id="OLU46229.1"/>
    </source>
</evidence>
<reference evidence="12 13" key="1">
    <citation type="submission" date="2016-11" db="EMBL/GenBank/DDBJ databases">
        <title>Description of two novel members of the family Erysipelotrichaceae: Ileibacterium lipovorans gen. nov., sp. nov. and Dubosiella newyorkensis, gen. nov., sp. nov.</title>
        <authorList>
            <person name="Cox L.M."/>
            <person name="Sohn J."/>
            <person name="Tyrrell K.L."/>
            <person name="Citron D.M."/>
            <person name="Lawson P.A."/>
            <person name="Patel N.B."/>
            <person name="Iizumi T."/>
            <person name="Perez-Perez G.I."/>
            <person name="Goldstein E.J."/>
            <person name="Blaser M.J."/>
        </authorList>
    </citation>
    <scope>NUCLEOTIDE SEQUENCE [LARGE SCALE GENOMIC DNA]</scope>
    <source>
        <strain evidence="12 13">NYU-BL-A4</strain>
    </source>
</reference>
<dbReference type="Gene3D" id="3.40.30.10">
    <property type="entry name" value="Glutaredoxin"/>
    <property type="match status" value="1"/>
</dbReference>
<dbReference type="PANTHER" id="PTHR45663:SF11">
    <property type="entry name" value="GEO12009P1"/>
    <property type="match status" value="1"/>
</dbReference>
<keyword evidence="5 10" id="KW-1015">Disulfide bond</keyword>
<evidence type="ECO:0000256" key="8">
    <source>
        <dbReference type="PIRNR" id="PIRNR000077"/>
    </source>
</evidence>
<gene>
    <name evidence="12" type="ORF">BO225_07045</name>
</gene>
<dbReference type="InterPro" id="IPR013766">
    <property type="entry name" value="Thioredoxin_domain"/>
</dbReference>
<keyword evidence="4" id="KW-0249">Electron transport</keyword>